<keyword evidence="14" id="KW-1185">Reference proteome</keyword>
<feature type="domain" description="Histidine kinase" evidence="11">
    <location>
        <begin position="278"/>
        <end position="494"/>
    </location>
</feature>
<dbReference type="InterPro" id="IPR036097">
    <property type="entry name" value="HisK_dim/P_sf"/>
</dbReference>
<dbReference type="SUPFAM" id="SSF47384">
    <property type="entry name" value="Homodimeric domain of signal transducing histidine kinase"/>
    <property type="match status" value="1"/>
</dbReference>
<keyword evidence="7" id="KW-0547">Nucleotide-binding</keyword>
<dbReference type="Gene3D" id="1.10.287.130">
    <property type="match status" value="1"/>
</dbReference>
<evidence type="ECO:0000256" key="3">
    <source>
        <dbReference type="ARBA" id="ARBA00012438"/>
    </source>
</evidence>
<evidence type="ECO:0000256" key="7">
    <source>
        <dbReference type="ARBA" id="ARBA00022741"/>
    </source>
</evidence>
<protein>
    <recommendedName>
        <fullName evidence="3">histidine kinase</fullName>
        <ecNumber evidence="3">2.7.13.3</ecNumber>
    </recommendedName>
</protein>
<keyword evidence="9" id="KW-0067">ATP-binding</keyword>
<dbReference type="SMART" id="SM00387">
    <property type="entry name" value="HATPase_c"/>
    <property type="match status" value="1"/>
</dbReference>
<keyword evidence="4" id="KW-1003">Cell membrane</keyword>
<dbReference type="PROSITE" id="PS50885">
    <property type="entry name" value="HAMP"/>
    <property type="match status" value="1"/>
</dbReference>
<accession>A0A432WG66</accession>
<dbReference type="EC" id="2.7.13.3" evidence="3"/>
<feature type="domain" description="HAMP" evidence="12">
    <location>
        <begin position="216"/>
        <end position="270"/>
    </location>
</feature>
<keyword evidence="8 13" id="KW-0418">Kinase</keyword>
<evidence type="ECO:0000256" key="9">
    <source>
        <dbReference type="ARBA" id="ARBA00022840"/>
    </source>
</evidence>
<evidence type="ECO:0000259" key="11">
    <source>
        <dbReference type="PROSITE" id="PS50109"/>
    </source>
</evidence>
<dbReference type="GO" id="GO:0005524">
    <property type="term" value="F:ATP binding"/>
    <property type="evidence" value="ECO:0007669"/>
    <property type="project" value="UniProtKB-KW"/>
</dbReference>
<dbReference type="Pfam" id="PF00672">
    <property type="entry name" value="HAMP"/>
    <property type="match status" value="1"/>
</dbReference>
<dbReference type="InterPro" id="IPR050980">
    <property type="entry name" value="2C_sensor_his_kinase"/>
</dbReference>
<evidence type="ECO:0000256" key="6">
    <source>
        <dbReference type="ARBA" id="ARBA00022679"/>
    </source>
</evidence>
<dbReference type="PRINTS" id="PR00344">
    <property type="entry name" value="BCTRLSENSOR"/>
</dbReference>
<dbReference type="CDD" id="cd00082">
    <property type="entry name" value="HisKA"/>
    <property type="match status" value="1"/>
</dbReference>
<dbReference type="Gene3D" id="6.10.340.10">
    <property type="match status" value="1"/>
</dbReference>
<comment type="caution">
    <text evidence="13">The sequence shown here is derived from an EMBL/GenBank/DDBJ whole genome shotgun (WGS) entry which is preliminary data.</text>
</comment>
<evidence type="ECO:0000256" key="1">
    <source>
        <dbReference type="ARBA" id="ARBA00000085"/>
    </source>
</evidence>
<dbReference type="PANTHER" id="PTHR44936:SF10">
    <property type="entry name" value="SENSOR PROTEIN RSTB"/>
    <property type="match status" value="1"/>
</dbReference>
<dbReference type="Proteomes" id="UP000288405">
    <property type="component" value="Unassembled WGS sequence"/>
</dbReference>
<proteinExistence type="predicted"/>
<keyword evidence="10" id="KW-1133">Transmembrane helix</keyword>
<dbReference type="Pfam" id="PF02518">
    <property type="entry name" value="HATPase_c"/>
    <property type="match status" value="1"/>
</dbReference>
<dbReference type="InterPro" id="IPR003594">
    <property type="entry name" value="HATPase_dom"/>
</dbReference>
<dbReference type="OrthoDB" id="9804645at2"/>
<evidence type="ECO:0000256" key="5">
    <source>
        <dbReference type="ARBA" id="ARBA00022553"/>
    </source>
</evidence>
<evidence type="ECO:0000256" key="10">
    <source>
        <dbReference type="SAM" id="Phobius"/>
    </source>
</evidence>
<dbReference type="CDD" id="cd06225">
    <property type="entry name" value="HAMP"/>
    <property type="match status" value="1"/>
</dbReference>
<keyword evidence="10" id="KW-0812">Transmembrane</keyword>
<keyword evidence="10" id="KW-0472">Membrane</keyword>
<evidence type="ECO:0000256" key="4">
    <source>
        <dbReference type="ARBA" id="ARBA00022475"/>
    </source>
</evidence>
<evidence type="ECO:0000256" key="2">
    <source>
        <dbReference type="ARBA" id="ARBA00004651"/>
    </source>
</evidence>
<dbReference type="SMART" id="SM00304">
    <property type="entry name" value="HAMP"/>
    <property type="match status" value="1"/>
</dbReference>
<dbReference type="EMBL" id="PIPM01000007">
    <property type="protein sequence ID" value="RUO32735.1"/>
    <property type="molecule type" value="Genomic_DNA"/>
</dbReference>
<dbReference type="SMART" id="SM00388">
    <property type="entry name" value="HisKA"/>
    <property type="match status" value="1"/>
</dbReference>
<feature type="transmembrane region" description="Helical" evidence="10">
    <location>
        <begin position="12"/>
        <end position="39"/>
    </location>
</feature>
<dbReference type="InterPro" id="IPR036890">
    <property type="entry name" value="HATPase_C_sf"/>
</dbReference>
<comment type="subcellular location">
    <subcellularLocation>
        <location evidence="2">Cell membrane</location>
        <topology evidence="2">Multi-pass membrane protein</topology>
    </subcellularLocation>
</comment>
<dbReference type="SUPFAM" id="SSF55874">
    <property type="entry name" value="ATPase domain of HSP90 chaperone/DNA topoisomerase II/histidine kinase"/>
    <property type="match status" value="1"/>
</dbReference>
<dbReference type="AlphaFoldDB" id="A0A432WG66"/>
<gene>
    <name evidence="13" type="ORF">CWE11_08150</name>
</gene>
<feature type="transmembrane region" description="Helical" evidence="10">
    <location>
        <begin position="199"/>
        <end position="219"/>
    </location>
</feature>
<dbReference type="RefSeq" id="WP_126777120.1">
    <property type="nucleotide sequence ID" value="NZ_PIPM01000007.1"/>
</dbReference>
<organism evidence="13 14">
    <name type="scientific">Aliidiomarina sanyensis</name>
    <dbReference type="NCBI Taxonomy" id="1249555"/>
    <lineage>
        <taxon>Bacteria</taxon>
        <taxon>Pseudomonadati</taxon>
        <taxon>Pseudomonadota</taxon>
        <taxon>Gammaproteobacteria</taxon>
        <taxon>Alteromonadales</taxon>
        <taxon>Idiomarinaceae</taxon>
        <taxon>Aliidiomarina</taxon>
    </lineage>
</organism>
<dbReference type="Gene3D" id="3.30.565.10">
    <property type="entry name" value="Histidine kinase-like ATPase, C-terminal domain"/>
    <property type="match status" value="1"/>
</dbReference>
<dbReference type="InterPro" id="IPR003660">
    <property type="entry name" value="HAMP_dom"/>
</dbReference>
<name>A0A432WG66_9GAMM</name>
<dbReference type="InterPro" id="IPR005467">
    <property type="entry name" value="His_kinase_dom"/>
</dbReference>
<evidence type="ECO:0000259" key="12">
    <source>
        <dbReference type="PROSITE" id="PS50885"/>
    </source>
</evidence>
<evidence type="ECO:0000313" key="14">
    <source>
        <dbReference type="Proteomes" id="UP000288405"/>
    </source>
</evidence>
<dbReference type="InterPro" id="IPR004358">
    <property type="entry name" value="Sig_transdc_His_kin-like_C"/>
</dbReference>
<evidence type="ECO:0000313" key="13">
    <source>
        <dbReference type="EMBL" id="RUO32735.1"/>
    </source>
</evidence>
<dbReference type="Pfam" id="PF00512">
    <property type="entry name" value="HisKA"/>
    <property type="match status" value="1"/>
</dbReference>
<sequence length="496" mass="55475">MAPGRTRWYQSLTLRLLTLFWVLILLTIAAALAAVLYFVRPPGPEPLSEDFHRSLDPILLHPSSVGLLQPGRLLVGQYRIVALKPAVISDSDETPDISLDLDIEALAPDVAGDLTNNTQRSEPDVQSEPRFAPGMSQQELALTVRILESPEPIQMVFADRTFGGPMASNEGWVVISRPATTEELAAQFEDQDQEWLPNLILLAIGMSFIGALILGFWFVRPLRQLRNGMRQIAGGSAEPDLRRLPKRRDEVGELARTMRWTAIELATSRDAQRRLLSDVSHELRSPLARLQVALDLLEREDLKGDRNYQQLQKDIYRLGGIIDSILWLSRLENGLDKLVHEQIDVMDILNDLQSDLYYAYDHWRGRMHLPTQELLAIDSDPVLLRLILENLVRNGFQYGPEDGEVFVGAETLTKDGKPWLRMTVRDEGPGVSEEQRQKMFAPFFRGDPSRHHGAGVGLGLALCQRATAVLGGNIDASNHPDGGLEVRIEFPVTATS</sequence>
<evidence type="ECO:0000256" key="8">
    <source>
        <dbReference type="ARBA" id="ARBA00022777"/>
    </source>
</evidence>
<keyword evidence="5" id="KW-0597">Phosphoprotein</keyword>
<dbReference type="PROSITE" id="PS50109">
    <property type="entry name" value="HIS_KIN"/>
    <property type="match status" value="1"/>
</dbReference>
<dbReference type="GO" id="GO:0005886">
    <property type="term" value="C:plasma membrane"/>
    <property type="evidence" value="ECO:0007669"/>
    <property type="project" value="UniProtKB-SubCell"/>
</dbReference>
<dbReference type="PANTHER" id="PTHR44936">
    <property type="entry name" value="SENSOR PROTEIN CREC"/>
    <property type="match status" value="1"/>
</dbReference>
<reference evidence="13 14" key="1">
    <citation type="journal article" date="2011" name="Front. Microbiol.">
        <title>Genomic signatures of strain selection and enhancement in Bacillus atrophaeus var. globigii, a historical biowarfare simulant.</title>
        <authorList>
            <person name="Gibbons H.S."/>
            <person name="Broomall S.M."/>
            <person name="McNew L.A."/>
            <person name="Daligault H."/>
            <person name="Chapman C."/>
            <person name="Bruce D."/>
            <person name="Karavis M."/>
            <person name="Krepps M."/>
            <person name="McGregor P.A."/>
            <person name="Hong C."/>
            <person name="Park K.H."/>
            <person name="Akmal A."/>
            <person name="Feldman A."/>
            <person name="Lin J.S."/>
            <person name="Chang W.E."/>
            <person name="Higgs B.W."/>
            <person name="Demirev P."/>
            <person name="Lindquist J."/>
            <person name="Liem A."/>
            <person name="Fochler E."/>
            <person name="Read T.D."/>
            <person name="Tapia R."/>
            <person name="Johnson S."/>
            <person name="Bishop-Lilly K.A."/>
            <person name="Detter C."/>
            <person name="Han C."/>
            <person name="Sozhamannan S."/>
            <person name="Rosenzweig C.N."/>
            <person name="Skowronski E.W."/>
        </authorList>
    </citation>
    <scope>NUCLEOTIDE SEQUENCE [LARGE SCALE GENOMIC DNA]</scope>
    <source>
        <strain evidence="13 14">GYP-17</strain>
    </source>
</reference>
<dbReference type="InterPro" id="IPR003661">
    <property type="entry name" value="HisK_dim/P_dom"/>
</dbReference>
<dbReference type="GO" id="GO:0000155">
    <property type="term" value="F:phosphorelay sensor kinase activity"/>
    <property type="evidence" value="ECO:0007669"/>
    <property type="project" value="InterPro"/>
</dbReference>
<comment type="catalytic activity">
    <reaction evidence="1">
        <text>ATP + protein L-histidine = ADP + protein N-phospho-L-histidine.</text>
        <dbReference type="EC" id="2.7.13.3"/>
    </reaction>
</comment>
<keyword evidence="6" id="KW-0808">Transferase</keyword>
<dbReference type="SUPFAM" id="SSF158472">
    <property type="entry name" value="HAMP domain-like"/>
    <property type="match status" value="1"/>
</dbReference>